<dbReference type="EMBL" id="JBANAX010000311">
    <property type="protein sequence ID" value="KAL1214516.1"/>
    <property type="molecule type" value="Genomic_DNA"/>
</dbReference>
<dbReference type="InterPro" id="IPR036063">
    <property type="entry name" value="Smr_dom_sf"/>
</dbReference>
<dbReference type="GO" id="GO:0016787">
    <property type="term" value="F:hydrolase activity"/>
    <property type="evidence" value="ECO:0007669"/>
    <property type="project" value="UniProtKB-KW"/>
</dbReference>
<protein>
    <submittedName>
        <fullName evidence="10">DNA mismatch repair protein MSH3</fullName>
    </submittedName>
</protein>
<evidence type="ECO:0000256" key="5">
    <source>
        <dbReference type="ARBA" id="ARBA00022884"/>
    </source>
</evidence>
<keyword evidence="2" id="KW-0547">Nucleotide-binding</keyword>
<evidence type="ECO:0000256" key="8">
    <source>
        <dbReference type="SAM" id="MobiDB-lite"/>
    </source>
</evidence>
<keyword evidence="1" id="KW-0699">rRNA-binding</keyword>
<dbReference type="GO" id="GO:0003677">
    <property type="term" value="F:DNA binding"/>
    <property type="evidence" value="ECO:0007669"/>
    <property type="project" value="UniProtKB-KW"/>
</dbReference>
<dbReference type="SMART" id="SM00533">
    <property type="entry name" value="MUTSd"/>
    <property type="match status" value="1"/>
</dbReference>
<dbReference type="SUPFAM" id="SSF52540">
    <property type="entry name" value="P-loop containing nucleoside triphosphate hydrolases"/>
    <property type="match status" value="1"/>
</dbReference>
<dbReference type="SUPFAM" id="SSF160443">
    <property type="entry name" value="SMR domain-like"/>
    <property type="match status" value="1"/>
</dbReference>
<keyword evidence="3" id="KW-0378">Hydrolase</keyword>
<feature type="coiled-coil region" evidence="7">
    <location>
        <begin position="656"/>
        <end position="716"/>
    </location>
</feature>
<dbReference type="InterPro" id="IPR007696">
    <property type="entry name" value="DNA_mismatch_repair_MutS_core"/>
</dbReference>
<evidence type="ECO:0000256" key="4">
    <source>
        <dbReference type="ARBA" id="ARBA00022840"/>
    </source>
</evidence>
<dbReference type="SUPFAM" id="SSF48334">
    <property type="entry name" value="DNA repair protein MutS, domain III"/>
    <property type="match status" value="1"/>
</dbReference>
<dbReference type="SMART" id="SM00534">
    <property type="entry name" value="MUTSac"/>
    <property type="match status" value="1"/>
</dbReference>
<dbReference type="InterPro" id="IPR000432">
    <property type="entry name" value="DNA_mismatch_repair_MutS_C"/>
</dbReference>
<evidence type="ECO:0000259" key="9">
    <source>
        <dbReference type="PROSITE" id="PS50828"/>
    </source>
</evidence>
<evidence type="ECO:0000256" key="3">
    <source>
        <dbReference type="ARBA" id="ARBA00022801"/>
    </source>
</evidence>
<dbReference type="PROSITE" id="PS50828">
    <property type="entry name" value="SMR"/>
    <property type="match status" value="1"/>
</dbReference>
<dbReference type="PROSITE" id="PS00486">
    <property type="entry name" value="DNA_MISMATCH_REPAIR_2"/>
    <property type="match status" value="1"/>
</dbReference>
<gene>
    <name evidence="10" type="ORF">V5N11_000289</name>
</gene>
<evidence type="ECO:0000256" key="7">
    <source>
        <dbReference type="SAM" id="Coils"/>
    </source>
</evidence>
<dbReference type="InterPro" id="IPR036187">
    <property type="entry name" value="DNA_mismatch_repair_MutS_sf"/>
</dbReference>
<feature type="domain" description="Smr" evidence="9">
    <location>
        <begin position="842"/>
        <end position="913"/>
    </location>
</feature>
<dbReference type="Pfam" id="PF00488">
    <property type="entry name" value="MutS_V"/>
    <property type="match status" value="1"/>
</dbReference>
<dbReference type="FunFam" id="3.40.50.300:FF:001814">
    <property type="entry name" value="DNA mismatch repair protein MutS type 2"/>
    <property type="match status" value="1"/>
</dbReference>
<evidence type="ECO:0000313" key="11">
    <source>
        <dbReference type="Proteomes" id="UP001558713"/>
    </source>
</evidence>
<dbReference type="AlphaFoldDB" id="A0ABD1BIH8"/>
<keyword evidence="6" id="KW-0238">DNA-binding</keyword>
<dbReference type="Pfam" id="PF01713">
    <property type="entry name" value="Smr"/>
    <property type="match status" value="1"/>
</dbReference>
<evidence type="ECO:0000256" key="1">
    <source>
        <dbReference type="ARBA" id="ARBA00022730"/>
    </source>
</evidence>
<dbReference type="NCBIfam" id="TIGR01069">
    <property type="entry name" value="mutS2"/>
    <property type="match status" value="1"/>
</dbReference>
<dbReference type="Proteomes" id="UP001558713">
    <property type="component" value="Unassembled WGS sequence"/>
</dbReference>
<reference evidence="10 11" key="1">
    <citation type="submission" date="2024-04" db="EMBL/GenBank/DDBJ databases">
        <title>Genome assembly C_amara_ONT_v2.</title>
        <authorList>
            <person name="Yant L."/>
            <person name="Moore C."/>
            <person name="Slenker M."/>
        </authorList>
    </citation>
    <scope>NUCLEOTIDE SEQUENCE [LARGE SCALE GENOMIC DNA]</scope>
    <source>
        <tissue evidence="10">Leaf</tissue>
    </source>
</reference>
<proteinExistence type="predicted"/>
<dbReference type="GO" id="GO:0004519">
    <property type="term" value="F:endonuclease activity"/>
    <property type="evidence" value="ECO:0007669"/>
    <property type="project" value="UniProtKB-KW"/>
</dbReference>
<sequence length="913" mass="101623">MSADDKKPINQLKRTSISHKQYMTGMNSLSHHFLIPTTIHKSSRAASPYFLRANSPSTLRITSPSNPRATSSHDSQSIQNQTLEVLEWRALCNQLSPFASTTMGLSATKNAEIPVGNSPEESRNLLNETAAALAAMEIIESRRLGLSEIQDLSDIVERASTGQLLTVRELCTVRSSLMAATSTFQKLLEAANHDNRVTPLVHILKGCDFKETLKKKIGFCIDCNMSMILDRASEDLEIIRSERRRNMENLDSLLKQVSMRIYQAGGIDRPMITKRRSRMCVAIRATHKSLLPGGVVLSVSSSRATCFIEPKEAVELNNMEVRYSNSEKAEEMAILSILTSEVSNAQRDISHLLDRILELDIAFARASHAKWMNGVYPNVTSEHSKTLDLSSEDDESLAVDIDSAQHPLLLGSVLGSPKGRDIFPVPIDIKVESRAKVVVISGPNTGGKTALLKTLGLISLMSKSGMYLPAKNCPRLPWFDLILADIGDPQSLEQSLSTFSGHISRIRHILDIVSENSLVLLDEICSGTDPSEGVALATSILKYIKNRVNVAVVSTHYGDLSRLKDNESQFQNAAMEFSMETFQPTFRVLWGRTGASNALRVAKSIGFNRRILENAHKWTEKLNPEQEVERKGSLFQSLMEERNKLKLQATKTSAFHRDLMNLYHELEHESHDLEKRERALLKKETQNVQEDLNSAKSKLQKLVADFKSQLEIAQADQYNSLILKTEETVADIIESCCPKDLASVEEPYSDYSPQAGEKVVVIGLGGKLGTVVEEPGDDDETVLVQHGKIRVRIKRKDIKPLPRSTISQTSNRSKRQVNMKDLGSVLQMQSEPVRIQTSKNTLDLRGMRAEEAIRQLDMAIAGRDTGSILFIIHGMGTGVIKELVLERLSKHTRVSRYEQANPINHGCTVAYIK</sequence>
<dbReference type="PANTHER" id="PTHR48466:SF1">
    <property type="entry name" value="SMR DOMAIN-CONTAINING PROTEIN"/>
    <property type="match status" value="1"/>
</dbReference>
<feature type="region of interest" description="Disordered" evidence="8">
    <location>
        <begin position="56"/>
        <end position="78"/>
    </location>
</feature>
<name>A0ABD1BIH8_CARAN</name>
<dbReference type="SMART" id="SM00463">
    <property type="entry name" value="SMR"/>
    <property type="match status" value="1"/>
</dbReference>
<evidence type="ECO:0000256" key="2">
    <source>
        <dbReference type="ARBA" id="ARBA00022741"/>
    </source>
</evidence>
<organism evidence="10 11">
    <name type="scientific">Cardamine amara subsp. amara</name>
    <dbReference type="NCBI Taxonomy" id="228776"/>
    <lineage>
        <taxon>Eukaryota</taxon>
        <taxon>Viridiplantae</taxon>
        <taxon>Streptophyta</taxon>
        <taxon>Embryophyta</taxon>
        <taxon>Tracheophyta</taxon>
        <taxon>Spermatophyta</taxon>
        <taxon>Magnoliopsida</taxon>
        <taxon>eudicotyledons</taxon>
        <taxon>Gunneridae</taxon>
        <taxon>Pentapetalae</taxon>
        <taxon>rosids</taxon>
        <taxon>malvids</taxon>
        <taxon>Brassicales</taxon>
        <taxon>Brassicaceae</taxon>
        <taxon>Cardamineae</taxon>
        <taxon>Cardamine</taxon>
    </lineage>
</organism>
<dbReference type="InterPro" id="IPR027417">
    <property type="entry name" value="P-loop_NTPase"/>
</dbReference>
<keyword evidence="11" id="KW-1185">Reference proteome</keyword>
<dbReference type="InterPro" id="IPR045076">
    <property type="entry name" value="MutS"/>
</dbReference>
<dbReference type="Gene3D" id="3.40.50.300">
    <property type="entry name" value="P-loop containing nucleotide triphosphate hydrolases"/>
    <property type="match status" value="1"/>
</dbReference>
<keyword evidence="7" id="KW-0175">Coiled coil</keyword>
<keyword evidence="4" id="KW-0067">ATP-binding</keyword>
<keyword evidence="5" id="KW-0694">RNA-binding</keyword>
<evidence type="ECO:0000256" key="6">
    <source>
        <dbReference type="ARBA" id="ARBA00023125"/>
    </source>
</evidence>
<dbReference type="GO" id="GO:0019843">
    <property type="term" value="F:rRNA binding"/>
    <property type="evidence" value="ECO:0007669"/>
    <property type="project" value="UniProtKB-KW"/>
</dbReference>
<dbReference type="GO" id="GO:0005524">
    <property type="term" value="F:ATP binding"/>
    <property type="evidence" value="ECO:0007669"/>
    <property type="project" value="UniProtKB-KW"/>
</dbReference>
<evidence type="ECO:0000313" key="10">
    <source>
        <dbReference type="EMBL" id="KAL1214516.1"/>
    </source>
</evidence>
<dbReference type="Gene3D" id="3.30.1370.110">
    <property type="match status" value="1"/>
</dbReference>
<dbReference type="InterPro" id="IPR005747">
    <property type="entry name" value="MutS2"/>
</dbReference>
<dbReference type="PIRSF" id="PIRSF005814">
    <property type="entry name" value="MutS_YshD"/>
    <property type="match status" value="1"/>
</dbReference>
<dbReference type="InterPro" id="IPR002625">
    <property type="entry name" value="Smr_dom"/>
</dbReference>
<comment type="caution">
    <text evidence="10">The sequence shown here is derived from an EMBL/GenBank/DDBJ whole genome shotgun (WGS) entry which is preliminary data.</text>
</comment>
<dbReference type="PANTHER" id="PTHR48466">
    <property type="entry name" value="OS10G0509000 PROTEIN-RELATED"/>
    <property type="match status" value="1"/>
</dbReference>
<accession>A0ABD1BIH8</accession>